<sequence>MDAFPSRRAVLAGLGALGALAACGDGGRTPLTAEGRSGGGEPGGALFPFAEAEKLNASLTWPASIGEPASKVTITVASHWEAAFLPRQEQFDLFFMRRHPTIEVRREVTPFAQFLQKYLAQAAGGSLPDIMYSHYSWVSAFVKQGVFLPLDDYAARQAGFAREDFTAPSLGYFERDGKLYGLPYDCGPKMLFYNKDLFDAAGMAYPTPSWTVEQMLAAAAELTRGKGGGRVFGMAGLPAPVADLTPTYLLAYGGRYLDATETACLIDQPGAVNALRPWFDLLHRYQAVPSAADAEAMKAEPFGIGRAAMGVHGSWTAPSLAATAKFRWAMTDMPSGPEGRFTSAVGSGFAITAGSGARDAAWIYLNELTSSAGQIFMWGSTGRGSPSRTSAWPSYLRSDLAPEGAGLLEKALTGYATNDGVIRQPAGPKVVSAATPTWDRIASGRIGLPEGLRKIRADVTPVLAENR</sequence>
<organism evidence="2 3">
    <name type="scientific">Thermocatellispora tengchongensis</name>
    <dbReference type="NCBI Taxonomy" id="1073253"/>
    <lineage>
        <taxon>Bacteria</taxon>
        <taxon>Bacillati</taxon>
        <taxon>Actinomycetota</taxon>
        <taxon>Actinomycetes</taxon>
        <taxon>Streptosporangiales</taxon>
        <taxon>Streptosporangiaceae</taxon>
        <taxon>Thermocatellispora</taxon>
    </lineage>
</organism>
<feature type="signal peptide" evidence="1">
    <location>
        <begin position="1"/>
        <end position="21"/>
    </location>
</feature>
<dbReference type="InterPro" id="IPR050490">
    <property type="entry name" value="Bact_solute-bd_prot1"/>
</dbReference>
<keyword evidence="1" id="KW-0732">Signal</keyword>
<dbReference type="PANTHER" id="PTHR43649">
    <property type="entry name" value="ARABINOSE-BINDING PROTEIN-RELATED"/>
    <property type="match status" value="1"/>
</dbReference>
<evidence type="ECO:0000256" key="1">
    <source>
        <dbReference type="SAM" id="SignalP"/>
    </source>
</evidence>
<dbReference type="Pfam" id="PF01547">
    <property type="entry name" value="SBP_bac_1"/>
    <property type="match status" value="1"/>
</dbReference>
<dbReference type="PROSITE" id="PS51318">
    <property type="entry name" value="TAT"/>
    <property type="match status" value="1"/>
</dbReference>
<dbReference type="SUPFAM" id="SSF53850">
    <property type="entry name" value="Periplasmic binding protein-like II"/>
    <property type="match status" value="1"/>
</dbReference>
<proteinExistence type="predicted"/>
<keyword evidence="2" id="KW-0813">Transport</keyword>
<reference evidence="2 3" key="1">
    <citation type="submission" date="2020-08" db="EMBL/GenBank/DDBJ databases">
        <title>Genomic Encyclopedia of Type Strains, Phase IV (KMG-IV): sequencing the most valuable type-strain genomes for metagenomic binning, comparative biology and taxonomic classification.</title>
        <authorList>
            <person name="Goeker M."/>
        </authorList>
    </citation>
    <scope>NUCLEOTIDE SEQUENCE [LARGE SCALE GENOMIC DNA]</scope>
    <source>
        <strain evidence="2 3">DSM 45615</strain>
    </source>
</reference>
<evidence type="ECO:0000313" key="2">
    <source>
        <dbReference type="EMBL" id="MBB5137952.1"/>
    </source>
</evidence>
<protein>
    <submittedName>
        <fullName evidence="2">Multiple sugar transport system substrate-binding protein</fullName>
    </submittedName>
</protein>
<name>A0A840PFL6_9ACTN</name>
<dbReference type="Proteomes" id="UP000578449">
    <property type="component" value="Unassembled WGS sequence"/>
</dbReference>
<dbReference type="PANTHER" id="PTHR43649:SF30">
    <property type="entry name" value="ABC TRANSPORTER SUBSTRATE-BINDING PROTEIN"/>
    <property type="match status" value="1"/>
</dbReference>
<dbReference type="InterPro" id="IPR006311">
    <property type="entry name" value="TAT_signal"/>
</dbReference>
<evidence type="ECO:0000313" key="3">
    <source>
        <dbReference type="Proteomes" id="UP000578449"/>
    </source>
</evidence>
<dbReference type="CDD" id="cd13585">
    <property type="entry name" value="PBP2_TMBP_like"/>
    <property type="match status" value="1"/>
</dbReference>
<dbReference type="PROSITE" id="PS51257">
    <property type="entry name" value="PROKAR_LIPOPROTEIN"/>
    <property type="match status" value="1"/>
</dbReference>
<feature type="chain" id="PRO_5039544513" evidence="1">
    <location>
        <begin position="22"/>
        <end position="467"/>
    </location>
</feature>
<keyword evidence="3" id="KW-1185">Reference proteome</keyword>
<dbReference type="AlphaFoldDB" id="A0A840PFL6"/>
<dbReference type="Gene3D" id="3.40.190.10">
    <property type="entry name" value="Periplasmic binding protein-like II"/>
    <property type="match status" value="1"/>
</dbReference>
<comment type="caution">
    <text evidence="2">The sequence shown here is derived from an EMBL/GenBank/DDBJ whole genome shotgun (WGS) entry which is preliminary data.</text>
</comment>
<dbReference type="EMBL" id="JACHGN010000020">
    <property type="protein sequence ID" value="MBB5137952.1"/>
    <property type="molecule type" value="Genomic_DNA"/>
</dbReference>
<dbReference type="InterPro" id="IPR006059">
    <property type="entry name" value="SBP"/>
</dbReference>
<dbReference type="RefSeq" id="WP_185054827.1">
    <property type="nucleotide sequence ID" value="NZ_BAABIX010000020.1"/>
</dbReference>
<accession>A0A840PFL6</accession>
<keyword evidence="2" id="KW-0762">Sugar transport</keyword>
<gene>
    <name evidence="2" type="ORF">HNP84_007705</name>
</gene>